<sequence>MTDSLDSFLTLKNLKLLGLMDVTITTDAVPEQTVDTRVRSTASQLGSFGYGISDTLGDRLNLTTRDVVIEKFRGNPDETLLTIYDGKNCSDVAGDKISKIIQETFDSS</sequence>
<organism evidence="1 2">
    <name type="scientific">Candida boidinii</name>
    <name type="common">Yeast</name>
    <dbReference type="NCBI Taxonomy" id="5477"/>
    <lineage>
        <taxon>Eukaryota</taxon>
        <taxon>Fungi</taxon>
        <taxon>Dikarya</taxon>
        <taxon>Ascomycota</taxon>
        <taxon>Saccharomycotina</taxon>
        <taxon>Pichiomycetes</taxon>
        <taxon>Pichiales</taxon>
        <taxon>Pichiaceae</taxon>
        <taxon>Ogataea</taxon>
        <taxon>Ogataea/Candida clade</taxon>
    </lineage>
</organism>
<protein>
    <submittedName>
        <fullName evidence="1">Unnamed protein product</fullName>
    </submittedName>
</protein>
<reference evidence="1" key="1">
    <citation type="submission" date="2023-04" db="EMBL/GenBank/DDBJ databases">
        <title>Candida boidinii NBRC 1967.</title>
        <authorList>
            <person name="Ichikawa N."/>
            <person name="Sato H."/>
            <person name="Tonouchi N."/>
        </authorList>
    </citation>
    <scope>NUCLEOTIDE SEQUENCE</scope>
    <source>
        <strain evidence="1">NBRC 1967</strain>
    </source>
</reference>
<proteinExistence type="predicted"/>
<evidence type="ECO:0000313" key="1">
    <source>
        <dbReference type="EMBL" id="GMF04509.1"/>
    </source>
</evidence>
<dbReference type="Proteomes" id="UP001165101">
    <property type="component" value="Unassembled WGS sequence"/>
</dbReference>
<evidence type="ECO:0000313" key="2">
    <source>
        <dbReference type="Proteomes" id="UP001165101"/>
    </source>
</evidence>
<dbReference type="EMBL" id="BSXV01007000">
    <property type="protein sequence ID" value="GMF04509.1"/>
    <property type="molecule type" value="Genomic_DNA"/>
</dbReference>
<gene>
    <name evidence="1" type="ORF">Cboi01_000650400</name>
</gene>
<comment type="caution">
    <text evidence="1">The sequence shown here is derived from an EMBL/GenBank/DDBJ whole genome shotgun (WGS) entry which is preliminary data.</text>
</comment>
<name>A0ACB5U8M8_CANBO</name>
<accession>A0ACB5U8M8</accession>
<keyword evidence="2" id="KW-1185">Reference proteome</keyword>